<evidence type="ECO:0000256" key="6">
    <source>
        <dbReference type="ARBA" id="ARBA00022741"/>
    </source>
</evidence>
<evidence type="ECO:0000256" key="7">
    <source>
        <dbReference type="ARBA" id="ARBA00022840"/>
    </source>
</evidence>
<organism evidence="17 18">
    <name type="scientific">Promicromonospora alba</name>
    <dbReference type="NCBI Taxonomy" id="1616110"/>
    <lineage>
        <taxon>Bacteria</taxon>
        <taxon>Bacillati</taxon>
        <taxon>Actinomycetota</taxon>
        <taxon>Actinomycetes</taxon>
        <taxon>Micrococcales</taxon>
        <taxon>Promicromonosporaceae</taxon>
        <taxon>Promicromonospora</taxon>
    </lineage>
</organism>
<comment type="catalytic activity">
    <reaction evidence="13">
        <text>2 D-alanine + ATP = D-alanyl-D-alanine + ADP + phosphate + H(+)</text>
        <dbReference type="Rhea" id="RHEA:11224"/>
        <dbReference type="ChEBI" id="CHEBI:15378"/>
        <dbReference type="ChEBI" id="CHEBI:30616"/>
        <dbReference type="ChEBI" id="CHEBI:43474"/>
        <dbReference type="ChEBI" id="CHEBI:57416"/>
        <dbReference type="ChEBI" id="CHEBI:57822"/>
        <dbReference type="ChEBI" id="CHEBI:456216"/>
        <dbReference type="EC" id="6.3.2.4"/>
    </reaction>
</comment>
<dbReference type="HAMAP" id="MF_00047">
    <property type="entry name" value="Dala_Dala_lig"/>
    <property type="match status" value="1"/>
</dbReference>
<evidence type="ECO:0000256" key="2">
    <source>
        <dbReference type="ARBA" id="ARBA00001946"/>
    </source>
</evidence>
<comment type="function">
    <text evidence="13">Cell wall formation.</text>
</comment>
<evidence type="ECO:0000313" key="17">
    <source>
        <dbReference type="EMBL" id="MFC4632110.1"/>
    </source>
</evidence>
<evidence type="ECO:0000256" key="13">
    <source>
        <dbReference type="HAMAP-Rule" id="MF_00047"/>
    </source>
</evidence>
<keyword evidence="7 14" id="KW-0067">ATP-binding</keyword>
<dbReference type="NCBIfam" id="NF002378">
    <property type="entry name" value="PRK01372.1"/>
    <property type="match status" value="1"/>
</dbReference>
<dbReference type="InterPro" id="IPR011127">
    <property type="entry name" value="Dala_Dala_lig_N"/>
</dbReference>
<dbReference type="PROSITE" id="PS00844">
    <property type="entry name" value="DALA_DALA_LIGASE_2"/>
    <property type="match status" value="1"/>
</dbReference>
<dbReference type="Gene3D" id="3.30.1490.20">
    <property type="entry name" value="ATP-grasp fold, A domain"/>
    <property type="match status" value="1"/>
</dbReference>
<keyword evidence="5" id="KW-0479">Metal-binding</keyword>
<dbReference type="Gene3D" id="3.30.470.20">
    <property type="entry name" value="ATP-grasp fold, B domain"/>
    <property type="match status" value="1"/>
</dbReference>
<sequence>MSHHTEPASGVDSTSSAPRSVPTSDAARRIRVVVLFGGRSGEHGISVATAGGVLGAIDRSKYEVVPVGITPNGQWVIAADEPGRWAITDGKVPEVPASAAEVVLPLTVGDAALRVLEPGRVPTVLADVDVVLPLLHGPYGEDGTVQGLLEFADTRYVGSGVLASALGMDKHFMKLVFAGHGLPIGPYAVIRPGDWPVRRDVVRQTVETLGLPLFVKPARSGSSLGISRVVSLDDLDAAVEEAREHDPKVMVEAGIAGREIECAVLGGRGGARPRASVPGEIVVTDETRHGFYDYEAKYFDEAAVELTCPADLPDDVVKEVQEIAVRTFEAIGAEGLARVDMFLTPEDGVLVNEINTMPGFTPFSMYPRMWAASGMSYPELIDELVQLALERSTGLR</sequence>
<dbReference type="NCBIfam" id="TIGR01205">
    <property type="entry name" value="D_ala_D_alaTIGR"/>
    <property type="match status" value="1"/>
</dbReference>
<evidence type="ECO:0000256" key="5">
    <source>
        <dbReference type="ARBA" id="ARBA00022723"/>
    </source>
</evidence>
<evidence type="ECO:0000313" key="18">
    <source>
        <dbReference type="Proteomes" id="UP001596011"/>
    </source>
</evidence>
<feature type="domain" description="ATP-grasp" evidence="16">
    <location>
        <begin position="174"/>
        <end position="386"/>
    </location>
</feature>
<evidence type="ECO:0000256" key="4">
    <source>
        <dbReference type="ARBA" id="ARBA00022598"/>
    </source>
</evidence>
<keyword evidence="13" id="KW-0963">Cytoplasm</keyword>
<comment type="caution">
    <text evidence="17">The sequence shown here is derived from an EMBL/GenBank/DDBJ whole genome shotgun (WGS) entry which is preliminary data.</text>
</comment>
<name>A0ABV9HRS6_9MICO</name>
<feature type="compositionally biased region" description="Polar residues" evidence="15">
    <location>
        <begin position="11"/>
        <end position="23"/>
    </location>
</feature>
<keyword evidence="8" id="KW-0460">Magnesium</keyword>
<dbReference type="NCBIfam" id="NF002528">
    <property type="entry name" value="PRK01966.1-4"/>
    <property type="match status" value="1"/>
</dbReference>
<dbReference type="PIRSF" id="PIRSF039102">
    <property type="entry name" value="Ddl/VanB"/>
    <property type="match status" value="1"/>
</dbReference>
<dbReference type="Proteomes" id="UP001596011">
    <property type="component" value="Unassembled WGS sequence"/>
</dbReference>
<gene>
    <name evidence="13" type="primary">ddl</name>
    <name evidence="17" type="ORF">ACFO6V_27965</name>
</gene>
<evidence type="ECO:0000256" key="9">
    <source>
        <dbReference type="ARBA" id="ARBA00022960"/>
    </source>
</evidence>
<dbReference type="Gene3D" id="3.40.50.20">
    <property type="match status" value="1"/>
</dbReference>
<keyword evidence="11" id="KW-0464">Manganese</keyword>
<protein>
    <recommendedName>
        <fullName evidence="13">D-alanine--D-alanine ligase</fullName>
        <ecNumber evidence="13">6.3.2.4</ecNumber>
    </recommendedName>
    <alternativeName>
        <fullName evidence="13">D-Ala-D-Ala ligase</fullName>
    </alternativeName>
    <alternativeName>
        <fullName evidence="13">D-alanylalanine synthetase</fullName>
    </alternativeName>
</protein>
<keyword evidence="9 13" id="KW-0133">Cell shape</keyword>
<evidence type="ECO:0000259" key="16">
    <source>
        <dbReference type="PROSITE" id="PS50975"/>
    </source>
</evidence>
<dbReference type="InterPro" id="IPR011095">
    <property type="entry name" value="Dala_Dala_lig_C"/>
</dbReference>
<dbReference type="Pfam" id="PF07478">
    <property type="entry name" value="Dala_Dala_lig_C"/>
    <property type="match status" value="1"/>
</dbReference>
<dbReference type="SUPFAM" id="SSF52440">
    <property type="entry name" value="PreATP-grasp domain"/>
    <property type="match status" value="1"/>
</dbReference>
<comment type="subcellular location">
    <subcellularLocation>
        <location evidence="13">Cytoplasm</location>
    </subcellularLocation>
</comment>
<comment type="similarity">
    <text evidence="3 13">Belongs to the D-alanine--D-alanine ligase family.</text>
</comment>
<keyword evidence="4 13" id="KW-0436">Ligase</keyword>
<dbReference type="InterPro" id="IPR016185">
    <property type="entry name" value="PreATP-grasp_dom_sf"/>
</dbReference>
<dbReference type="EC" id="6.3.2.4" evidence="13"/>
<proteinExistence type="inferred from homology"/>
<dbReference type="RefSeq" id="WP_377142428.1">
    <property type="nucleotide sequence ID" value="NZ_JBHSFI010000012.1"/>
</dbReference>
<evidence type="ECO:0000256" key="12">
    <source>
        <dbReference type="ARBA" id="ARBA00023316"/>
    </source>
</evidence>
<keyword evidence="18" id="KW-1185">Reference proteome</keyword>
<dbReference type="Pfam" id="PF01820">
    <property type="entry name" value="Dala_Dala_lig_N"/>
    <property type="match status" value="1"/>
</dbReference>
<evidence type="ECO:0000256" key="1">
    <source>
        <dbReference type="ARBA" id="ARBA00001936"/>
    </source>
</evidence>
<dbReference type="InterPro" id="IPR013815">
    <property type="entry name" value="ATP_grasp_subdomain_1"/>
</dbReference>
<dbReference type="InterPro" id="IPR000291">
    <property type="entry name" value="D-Ala_lig_Van_CS"/>
</dbReference>
<comment type="pathway">
    <text evidence="13">Cell wall biogenesis; peptidoglycan biosynthesis.</text>
</comment>
<comment type="cofactor">
    <cofactor evidence="2">
        <name>Mg(2+)</name>
        <dbReference type="ChEBI" id="CHEBI:18420"/>
    </cofactor>
</comment>
<evidence type="ECO:0000256" key="3">
    <source>
        <dbReference type="ARBA" id="ARBA00010871"/>
    </source>
</evidence>
<dbReference type="SUPFAM" id="SSF56059">
    <property type="entry name" value="Glutathione synthetase ATP-binding domain-like"/>
    <property type="match status" value="1"/>
</dbReference>
<evidence type="ECO:0000256" key="15">
    <source>
        <dbReference type="SAM" id="MobiDB-lite"/>
    </source>
</evidence>
<dbReference type="InterPro" id="IPR011761">
    <property type="entry name" value="ATP-grasp"/>
</dbReference>
<keyword evidence="12 13" id="KW-0961">Cell wall biogenesis/degradation</keyword>
<dbReference type="PROSITE" id="PS00843">
    <property type="entry name" value="DALA_DALA_LIGASE_1"/>
    <property type="match status" value="1"/>
</dbReference>
<accession>A0ABV9HRS6</accession>
<dbReference type="PROSITE" id="PS50975">
    <property type="entry name" value="ATP_GRASP"/>
    <property type="match status" value="1"/>
</dbReference>
<evidence type="ECO:0000256" key="14">
    <source>
        <dbReference type="PROSITE-ProRule" id="PRU00409"/>
    </source>
</evidence>
<keyword evidence="10 13" id="KW-0573">Peptidoglycan synthesis</keyword>
<dbReference type="PANTHER" id="PTHR23132:SF25">
    <property type="entry name" value="D-ALANINE--D-ALANINE LIGASE A"/>
    <property type="match status" value="1"/>
</dbReference>
<keyword evidence="6 14" id="KW-0547">Nucleotide-binding</keyword>
<evidence type="ECO:0000256" key="10">
    <source>
        <dbReference type="ARBA" id="ARBA00022984"/>
    </source>
</evidence>
<reference evidence="18" key="1">
    <citation type="journal article" date="2019" name="Int. J. Syst. Evol. Microbiol.">
        <title>The Global Catalogue of Microorganisms (GCM) 10K type strain sequencing project: providing services to taxonomists for standard genome sequencing and annotation.</title>
        <authorList>
            <consortium name="The Broad Institute Genomics Platform"/>
            <consortium name="The Broad Institute Genome Sequencing Center for Infectious Disease"/>
            <person name="Wu L."/>
            <person name="Ma J."/>
        </authorList>
    </citation>
    <scope>NUCLEOTIDE SEQUENCE [LARGE SCALE GENOMIC DNA]</scope>
    <source>
        <strain evidence="18">CCUG 42722</strain>
    </source>
</reference>
<dbReference type="PANTHER" id="PTHR23132">
    <property type="entry name" value="D-ALANINE--D-ALANINE LIGASE"/>
    <property type="match status" value="1"/>
</dbReference>
<evidence type="ECO:0000256" key="11">
    <source>
        <dbReference type="ARBA" id="ARBA00023211"/>
    </source>
</evidence>
<evidence type="ECO:0000256" key="8">
    <source>
        <dbReference type="ARBA" id="ARBA00022842"/>
    </source>
</evidence>
<feature type="region of interest" description="Disordered" evidence="15">
    <location>
        <begin position="1"/>
        <end position="23"/>
    </location>
</feature>
<comment type="cofactor">
    <cofactor evidence="1">
        <name>Mn(2+)</name>
        <dbReference type="ChEBI" id="CHEBI:29035"/>
    </cofactor>
</comment>
<dbReference type="GO" id="GO:0016874">
    <property type="term" value="F:ligase activity"/>
    <property type="evidence" value="ECO:0007669"/>
    <property type="project" value="UniProtKB-KW"/>
</dbReference>
<dbReference type="InterPro" id="IPR005905">
    <property type="entry name" value="D_ala_D_ala"/>
</dbReference>
<dbReference type="EMBL" id="JBHSFI010000012">
    <property type="protein sequence ID" value="MFC4632110.1"/>
    <property type="molecule type" value="Genomic_DNA"/>
</dbReference>